<evidence type="ECO:0000256" key="1">
    <source>
        <dbReference type="SAM" id="SignalP"/>
    </source>
</evidence>
<comment type="caution">
    <text evidence="2">The sequence shown here is derived from an EMBL/GenBank/DDBJ whole genome shotgun (WGS) entry which is preliminary data.</text>
</comment>
<keyword evidence="1" id="KW-0732">Signal</keyword>
<reference evidence="2 3" key="1">
    <citation type="submission" date="2024-05" db="EMBL/GenBank/DDBJ databases">
        <authorList>
            <person name="Wallberg A."/>
        </authorList>
    </citation>
    <scope>NUCLEOTIDE SEQUENCE [LARGE SCALE GENOMIC DNA]</scope>
</reference>
<feature type="signal peptide" evidence="1">
    <location>
        <begin position="1"/>
        <end position="27"/>
    </location>
</feature>
<gene>
    <name evidence="2" type="ORF">MNOR_LOCUS6867</name>
</gene>
<evidence type="ECO:0000313" key="2">
    <source>
        <dbReference type="EMBL" id="CAL4067985.1"/>
    </source>
</evidence>
<evidence type="ECO:0000313" key="3">
    <source>
        <dbReference type="Proteomes" id="UP001497623"/>
    </source>
</evidence>
<dbReference type="AlphaFoldDB" id="A0AAV2Q0H4"/>
<accession>A0AAV2Q0H4</accession>
<dbReference type="EMBL" id="CAXKWB010002909">
    <property type="protein sequence ID" value="CAL4067985.1"/>
    <property type="molecule type" value="Genomic_DNA"/>
</dbReference>
<feature type="chain" id="PRO_5043830850" evidence="1">
    <location>
        <begin position="28"/>
        <end position="307"/>
    </location>
</feature>
<keyword evidence="3" id="KW-1185">Reference proteome</keyword>
<name>A0AAV2Q0H4_MEGNR</name>
<sequence length="307" mass="34928">MTGVPCPSKMLWCYSIIIILLVKGSHQQEDLCSQTLLDNLSHIMNARLETLNIRMNNIASTLNSNNQEIIVKISQLLEEKLSNNMENKLSQLLEEKLSSHLEDKLSPLLEEKLTSHLEEKLSPLLEEKLSSHLEENISPLLENKLSSHIEDKLSPLLEKKLSSHIEDKLSPLLEKNLSSLVENQLSPLLEDKLSRHLEEKLPQHLDEELYNISETINQINSTLQHVVVKQDIRTQEIMEKLTNLETKQSDYIQSDLNAVNNTLIFMALTLEGIEEKLTSIKNVTEKIELEAVVSGETLNSTSVFLQN</sequence>
<proteinExistence type="predicted"/>
<feature type="non-terminal residue" evidence="2">
    <location>
        <position position="307"/>
    </location>
</feature>
<protein>
    <submittedName>
        <fullName evidence="2">Uncharacterized protein</fullName>
    </submittedName>
</protein>
<dbReference type="Proteomes" id="UP001497623">
    <property type="component" value="Unassembled WGS sequence"/>
</dbReference>
<organism evidence="2 3">
    <name type="scientific">Meganyctiphanes norvegica</name>
    <name type="common">Northern krill</name>
    <name type="synonym">Thysanopoda norvegica</name>
    <dbReference type="NCBI Taxonomy" id="48144"/>
    <lineage>
        <taxon>Eukaryota</taxon>
        <taxon>Metazoa</taxon>
        <taxon>Ecdysozoa</taxon>
        <taxon>Arthropoda</taxon>
        <taxon>Crustacea</taxon>
        <taxon>Multicrustacea</taxon>
        <taxon>Malacostraca</taxon>
        <taxon>Eumalacostraca</taxon>
        <taxon>Eucarida</taxon>
        <taxon>Euphausiacea</taxon>
        <taxon>Euphausiidae</taxon>
        <taxon>Meganyctiphanes</taxon>
    </lineage>
</organism>